<name>A0A9D1IHJ9_9BURK</name>
<reference evidence="3" key="1">
    <citation type="submission" date="2020-10" db="EMBL/GenBank/DDBJ databases">
        <authorList>
            <person name="Gilroy R."/>
        </authorList>
    </citation>
    <scope>NUCLEOTIDE SEQUENCE</scope>
    <source>
        <strain evidence="3">7463</strain>
    </source>
</reference>
<protein>
    <submittedName>
        <fullName evidence="3">Outer membrane protein assembly factor BamC</fullName>
    </submittedName>
</protein>
<evidence type="ECO:0000313" key="3">
    <source>
        <dbReference type="EMBL" id="HIU37412.1"/>
    </source>
</evidence>
<organism evidence="3 4">
    <name type="scientific">Candidatus Aphodousia faecigallinarum</name>
    <dbReference type="NCBI Taxonomy" id="2840677"/>
    <lineage>
        <taxon>Bacteria</taxon>
        <taxon>Pseudomonadati</taxon>
        <taxon>Pseudomonadota</taxon>
        <taxon>Betaproteobacteria</taxon>
        <taxon>Burkholderiales</taxon>
        <taxon>Sutterellaceae</taxon>
        <taxon>Sutterellaceae incertae sedis</taxon>
        <taxon>Candidatus Aphodousia</taxon>
    </lineage>
</organism>
<dbReference type="Gene3D" id="3.30.310.170">
    <property type="entry name" value="Outer membrane protein assembly factor BamC"/>
    <property type="match status" value="1"/>
</dbReference>
<dbReference type="InterPro" id="IPR042268">
    <property type="entry name" value="BamC_C"/>
</dbReference>
<dbReference type="Pfam" id="PF06804">
    <property type="entry name" value="Lipoprotein_18"/>
    <property type="match status" value="1"/>
</dbReference>
<reference evidence="3" key="2">
    <citation type="journal article" date="2021" name="PeerJ">
        <title>Extensive microbial diversity within the chicken gut microbiome revealed by metagenomics and culture.</title>
        <authorList>
            <person name="Gilroy R."/>
            <person name="Ravi A."/>
            <person name="Getino M."/>
            <person name="Pursley I."/>
            <person name="Horton D.L."/>
            <person name="Alikhan N.F."/>
            <person name="Baker D."/>
            <person name="Gharbi K."/>
            <person name="Hall N."/>
            <person name="Watson M."/>
            <person name="Adriaenssens E.M."/>
            <person name="Foster-Nyarko E."/>
            <person name="Jarju S."/>
            <person name="Secka A."/>
            <person name="Antonio M."/>
            <person name="Oren A."/>
            <person name="Chaudhuri R.R."/>
            <person name="La Ragione R."/>
            <person name="Hildebrand F."/>
            <person name="Pallen M.J."/>
        </authorList>
    </citation>
    <scope>NUCLEOTIDE SEQUENCE</scope>
    <source>
        <strain evidence="3">7463</strain>
    </source>
</reference>
<feature type="chain" id="PRO_5039379821" evidence="2">
    <location>
        <begin position="20"/>
        <end position="391"/>
    </location>
</feature>
<evidence type="ECO:0000256" key="1">
    <source>
        <dbReference type="SAM" id="MobiDB-lite"/>
    </source>
</evidence>
<proteinExistence type="predicted"/>
<gene>
    <name evidence="3" type="primary">bamC</name>
    <name evidence="3" type="ORF">IAC56_03970</name>
</gene>
<feature type="region of interest" description="Disordered" evidence="1">
    <location>
        <begin position="62"/>
        <end position="85"/>
    </location>
</feature>
<dbReference type="EMBL" id="DVMY01000067">
    <property type="protein sequence ID" value="HIU37412.1"/>
    <property type="molecule type" value="Genomic_DNA"/>
</dbReference>
<keyword evidence="2" id="KW-0732">Signal</keyword>
<feature type="signal peptide" evidence="2">
    <location>
        <begin position="1"/>
        <end position="19"/>
    </location>
</feature>
<dbReference type="AlphaFoldDB" id="A0A9D1IHJ9"/>
<accession>A0A9D1IHJ9</accession>
<comment type="caution">
    <text evidence="3">The sequence shown here is derived from an EMBL/GenBank/DDBJ whole genome shotgun (WGS) entry which is preliminary data.</text>
</comment>
<feature type="compositionally biased region" description="Low complexity" evidence="1">
    <location>
        <begin position="68"/>
        <end position="85"/>
    </location>
</feature>
<evidence type="ECO:0000313" key="4">
    <source>
        <dbReference type="Proteomes" id="UP000824083"/>
    </source>
</evidence>
<evidence type="ECO:0000256" key="2">
    <source>
        <dbReference type="SAM" id="SignalP"/>
    </source>
</evidence>
<dbReference type="InterPro" id="IPR010653">
    <property type="entry name" value="NlpB/DapX"/>
</dbReference>
<sequence length="391" mass="43727">MIKKVVRTGLAVALPLALAACSVTDFTQDRIQYETSDSRAPLEIPPGLSSVPGSDRYAVPSRPHTVWASQQAQQGASQDASASHGSIGLLPQGDVAKIVREGNNRWIHTQLAPEMVWPVMQDFWRTVGLSLTRQDAATGIMETNWAENKAKLPQDIIRATLGRVIDMVYSTGERDQYRARVERSADGGSDIFVTHRSMVEVVKKIGGDNETTVWQPGPSDPEMEAEMLTRLTQRINQEFDPQAVKQTPAEHEAEVEKLASYQPENSVSELEHDAEGVATSIFIKEDYERAWRRLALAVDRMGFTVEDRDRSRGFFLVRYLDQEYEEQKRSEQGFWSNVFGRDTPVEAPQYVIALQRLSDTECRVHVLGPDGKADTTGVAPRILTLLSEQTK</sequence>
<dbReference type="PROSITE" id="PS51257">
    <property type="entry name" value="PROKAR_LIPOPROTEIN"/>
    <property type="match status" value="1"/>
</dbReference>
<dbReference type="Proteomes" id="UP000824083">
    <property type="component" value="Unassembled WGS sequence"/>
</dbReference>